<dbReference type="RefSeq" id="WP_086856601.1">
    <property type="nucleotide sequence ID" value="NZ_JADBEG010000001.1"/>
</dbReference>
<evidence type="ECO:0000313" key="1">
    <source>
        <dbReference type="EMBL" id="MBE1496221.1"/>
    </source>
</evidence>
<organism evidence="1 2">
    <name type="scientific">Amycolatopsis lexingtonensis</name>
    <dbReference type="NCBI Taxonomy" id="218822"/>
    <lineage>
        <taxon>Bacteria</taxon>
        <taxon>Bacillati</taxon>
        <taxon>Actinomycetota</taxon>
        <taxon>Actinomycetes</taxon>
        <taxon>Pseudonocardiales</taxon>
        <taxon>Pseudonocardiaceae</taxon>
        <taxon>Amycolatopsis</taxon>
    </lineage>
</organism>
<protein>
    <submittedName>
        <fullName evidence="1">Uncharacterized protein</fullName>
    </submittedName>
</protein>
<keyword evidence="2" id="KW-1185">Reference proteome</keyword>
<dbReference type="EMBL" id="JADBEG010000001">
    <property type="protein sequence ID" value="MBE1496221.1"/>
    <property type="molecule type" value="Genomic_DNA"/>
</dbReference>
<accession>A0ABR9HZ72</accession>
<gene>
    <name evidence="1" type="ORF">H4696_003321</name>
</gene>
<evidence type="ECO:0000313" key="2">
    <source>
        <dbReference type="Proteomes" id="UP000631670"/>
    </source>
</evidence>
<comment type="caution">
    <text evidence="1">The sequence shown here is derived from an EMBL/GenBank/DDBJ whole genome shotgun (WGS) entry which is preliminary data.</text>
</comment>
<name>A0ABR9HZ72_9PSEU</name>
<sequence length="295" mass="33049">MFVRLKYGRYAAVHFRGSECTQTHEISVESPEHRRQKDYWQRAAEDAGYRTSQEVRTGAGTILDVAIDGPRRTGIEVQHSQLQSRVAKSRTTKSFRAGWLSVWFLDSDRTPPWFHEVPALGCNKLPWSSLPPRRSATALGPSRFVARACTVTNFGTCPNGTKKRPKPHGREYHPYREPWPGLTVDDVAAMLPAEQIVPMRALRGDVHLVAPETLTWFEELTGQNGAYVPDTRRPRGGRAADSALCVNPIHDQQIVERTCFKCDRAPVGPGGVLCLACTRAMETRPARECYKPQPS</sequence>
<proteinExistence type="predicted"/>
<dbReference type="Proteomes" id="UP000631670">
    <property type="component" value="Unassembled WGS sequence"/>
</dbReference>
<reference evidence="1 2" key="1">
    <citation type="submission" date="2020-10" db="EMBL/GenBank/DDBJ databases">
        <title>Sequencing the genomes of 1000 actinobacteria strains.</title>
        <authorList>
            <person name="Klenk H.-P."/>
        </authorList>
    </citation>
    <scope>NUCLEOTIDE SEQUENCE [LARGE SCALE GENOMIC DNA]</scope>
    <source>
        <strain evidence="1 2">DSM 44653</strain>
    </source>
</reference>